<proteinExistence type="predicted"/>
<gene>
    <name evidence="1" type="ORF">NIES2135_37240</name>
</gene>
<dbReference type="EMBL" id="AP018203">
    <property type="protein sequence ID" value="BAY56862.1"/>
    <property type="molecule type" value="Genomic_DNA"/>
</dbReference>
<name>A0A1Z4JJD5_LEPBY</name>
<keyword evidence="2" id="KW-1185">Reference proteome</keyword>
<evidence type="ECO:0000313" key="2">
    <source>
        <dbReference type="Proteomes" id="UP000217895"/>
    </source>
</evidence>
<protein>
    <recommendedName>
        <fullName evidence="3">Toxin-antitoxin system, antitoxin component, Xre family protein</fullName>
    </recommendedName>
</protein>
<dbReference type="Proteomes" id="UP000217895">
    <property type="component" value="Chromosome"/>
</dbReference>
<sequence>MTSEQRLLVKLQQLSPEKIAEVENFIDFLSQREQENQQLTAIATQLSEPVFQKIWDNPDDAEYDNL</sequence>
<organism evidence="1 2">
    <name type="scientific">Leptolyngbya boryana NIES-2135</name>
    <dbReference type="NCBI Taxonomy" id="1973484"/>
    <lineage>
        <taxon>Bacteria</taxon>
        <taxon>Bacillati</taxon>
        <taxon>Cyanobacteriota</taxon>
        <taxon>Cyanophyceae</taxon>
        <taxon>Leptolyngbyales</taxon>
        <taxon>Leptolyngbyaceae</taxon>
        <taxon>Leptolyngbya group</taxon>
        <taxon>Leptolyngbya</taxon>
    </lineage>
</organism>
<reference evidence="1 2" key="1">
    <citation type="submission" date="2017-06" db="EMBL/GenBank/DDBJ databases">
        <title>Genome sequencing of cyanobaciteial culture collection at National Institute for Environmental Studies (NIES).</title>
        <authorList>
            <person name="Hirose Y."/>
            <person name="Shimura Y."/>
            <person name="Fujisawa T."/>
            <person name="Nakamura Y."/>
            <person name="Kawachi M."/>
        </authorList>
    </citation>
    <scope>NUCLEOTIDE SEQUENCE [LARGE SCALE GENOMIC DNA]</scope>
    <source>
        <strain evidence="1 2">NIES-2135</strain>
    </source>
</reference>
<evidence type="ECO:0000313" key="1">
    <source>
        <dbReference type="EMBL" id="BAY56862.1"/>
    </source>
</evidence>
<accession>A0A1Z4JJD5</accession>
<evidence type="ECO:0008006" key="3">
    <source>
        <dbReference type="Google" id="ProtNLM"/>
    </source>
</evidence>
<dbReference type="AlphaFoldDB" id="A0A1Z4JJD5"/>